<evidence type="ECO:0000256" key="1">
    <source>
        <dbReference type="SAM" id="Phobius"/>
    </source>
</evidence>
<keyword evidence="1" id="KW-0812">Transmembrane</keyword>
<feature type="transmembrane region" description="Helical" evidence="1">
    <location>
        <begin position="342"/>
        <end position="366"/>
    </location>
</feature>
<accession>A0A7N1A006</accession>
<dbReference type="InterPro" id="IPR004158">
    <property type="entry name" value="DUF247_pln"/>
</dbReference>
<evidence type="ECO:0000313" key="3">
    <source>
        <dbReference type="Proteomes" id="UP000594263"/>
    </source>
</evidence>
<dbReference type="AlphaFoldDB" id="A0A7N1A006"/>
<name>A0A7N1A006_KALFE</name>
<dbReference type="OMA" id="EHEFLAW"/>
<reference evidence="2" key="1">
    <citation type="submission" date="2021-01" db="UniProtKB">
        <authorList>
            <consortium name="EnsemblPlants"/>
        </authorList>
    </citation>
    <scope>IDENTIFICATION</scope>
</reference>
<keyword evidence="3" id="KW-1185">Reference proteome</keyword>
<keyword evidence="1" id="KW-1133">Transmembrane helix</keyword>
<dbReference type="Proteomes" id="UP000594263">
    <property type="component" value="Unplaced"/>
</dbReference>
<dbReference type="PANTHER" id="PTHR31170:SF25">
    <property type="entry name" value="BNAA09G04570D PROTEIN"/>
    <property type="match status" value="1"/>
</dbReference>
<proteinExistence type="predicted"/>
<organism evidence="2 3">
    <name type="scientific">Kalanchoe fedtschenkoi</name>
    <name type="common">Lavender scallops</name>
    <name type="synonym">South American air plant</name>
    <dbReference type="NCBI Taxonomy" id="63787"/>
    <lineage>
        <taxon>Eukaryota</taxon>
        <taxon>Viridiplantae</taxon>
        <taxon>Streptophyta</taxon>
        <taxon>Embryophyta</taxon>
        <taxon>Tracheophyta</taxon>
        <taxon>Spermatophyta</taxon>
        <taxon>Magnoliopsida</taxon>
        <taxon>eudicotyledons</taxon>
        <taxon>Gunneridae</taxon>
        <taxon>Pentapetalae</taxon>
        <taxon>Saxifragales</taxon>
        <taxon>Crassulaceae</taxon>
        <taxon>Kalanchoe</taxon>
    </lineage>
</organism>
<dbReference type="Pfam" id="PF03140">
    <property type="entry name" value="DUF247"/>
    <property type="match status" value="1"/>
</dbReference>
<dbReference type="PANTHER" id="PTHR31170">
    <property type="entry name" value="BNAC04G53230D PROTEIN"/>
    <property type="match status" value="1"/>
</dbReference>
<dbReference type="EnsemblPlants" id="Kaladp0061s0028.1.v1.1">
    <property type="protein sequence ID" value="Kaladp0061s0028.1.v1.1"/>
    <property type="gene ID" value="Kaladp0061s0028.v1.1"/>
</dbReference>
<sequence length="371" mass="43454">DGNGAGSGRLVVLPYPIRLETYQNHTRTETYSEVITLSSEKFVEMMVLDGCFVVELLRHFHKSLKEKIDDAIFTTRWMLRTLQRDLLMLENQLPFFVLEKLHELTKSDDQEPPLTKLVLDFLNPLLPRNKYITEFKDTPEHILDVLLLSFISPMKNKDNKASQWSYMSTPNRDYSYVVDRGHQERQLIHCVTELKEVGVKFKRNEKSELLDIKFSNGTLEIPQLYINDNTVPIFLNFLVYEQCDQEAEPYFTNFFMFLDGLINSSKDVQILHQHEIINHALGSKENVANLFNRVCREIVFDVDHCYLSKQMVEVNEFWKAYYATNWHVWRTNLIRDYFSSPWTAISLGAAILLLILTALQTVYSAVTYYHA</sequence>
<dbReference type="Gramene" id="Kaladp0061s0028.1.v1.1">
    <property type="protein sequence ID" value="Kaladp0061s0028.1.v1.1"/>
    <property type="gene ID" value="Kaladp0061s0028.v1.1"/>
</dbReference>
<protein>
    <submittedName>
        <fullName evidence="2">Uncharacterized protein</fullName>
    </submittedName>
</protein>
<keyword evidence="1" id="KW-0472">Membrane</keyword>
<evidence type="ECO:0000313" key="2">
    <source>
        <dbReference type="EnsemblPlants" id="Kaladp0061s0028.1.v1.1"/>
    </source>
</evidence>